<dbReference type="Pfam" id="PF18433">
    <property type="entry name" value="DUF5610"/>
    <property type="match status" value="1"/>
</dbReference>
<gene>
    <name evidence="2" type="ORF">GKE73_01590</name>
</gene>
<dbReference type="Proteomes" id="UP000446658">
    <property type="component" value="Unassembled WGS sequence"/>
</dbReference>
<keyword evidence="3" id="KW-1185">Reference proteome</keyword>
<evidence type="ECO:0000259" key="1">
    <source>
        <dbReference type="Pfam" id="PF18433"/>
    </source>
</evidence>
<feature type="domain" description="DUF5610" evidence="1">
    <location>
        <begin position="60"/>
        <end position="177"/>
    </location>
</feature>
<dbReference type="AlphaFoldDB" id="A0A844G9K2"/>
<evidence type="ECO:0000313" key="3">
    <source>
        <dbReference type="Proteomes" id="UP000446658"/>
    </source>
</evidence>
<comment type="caution">
    <text evidence="2">The sequence shown here is derived from an EMBL/GenBank/DDBJ whole genome shotgun (WGS) entry which is preliminary data.</text>
</comment>
<organism evidence="2 3">
    <name type="scientific">Paludibacterium denitrificans</name>
    <dbReference type="NCBI Taxonomy" id="2675226"/>
    <lineage>
        <taxon>Bacteria</taxon>
        <taxon>Pseudomonadati</taxon>
        <taxon>Pseudomonadota</taxon>
        <taxon>Betaproteobacteria</taxon>
        <taxon>Neisseriales</taxon>
        <taxon>Chromobacteriaceae</taxon>
        <taxon>Paludibacterium</taxon>
    </lineage>
</organism>
<sequence length="184" mass="20339">MSTSRPVEPLLATQSINPVHSSTGIAAEQAKIAYSRRARQPLPHNGLAQGSDVSITAGEQSLLLLLHTTLDRINDVLTPEMGSIHLHPEPDSEATPGAVASQIIRLTTRLYPVYAERHIGPPPYRQAERFMTLVRNGLDQGFDEARDILRRLQVLQDAVEKDLHACYQQIQLGFEKFLAGKAKT</sequence>
<dbReference type="InterPro" id="IPR041651">
    <property type="entry name" value="DUF5610"/>
</dbReference>
<proteinExistence type="predicted"/>
<reference evidence="2 3" key="1">
    <citation type="submission" date="2019-11" db="EMBL/GenBank/DDBJ databases">
        <title>Draft genome sequence of Paludibacterium sp. dN18-1.</title>
        <authorList>
            <person name="Im W.-T."/>
        </authorList>
    </citation>
    <scope>NUCLEOTIDE SEQUENCE [LARGE SCALE GENOMIC DNA]</scope>
    <source>
        <strain evidence="3">dN 18-1</strain>
    </source>
</reference>
<evidence type="ECO:0000313" key="2">
    <source>
        <dbReference type="EMBL" id="MTD32462.1"/>
    </source>
</evidence>
<dbReference type="Gene3D" id="1.10.132.90">
    <property type="match status" value="1"/>
</dbReference>
<accession>A0A844G9K2</accession>
<dbReference type="EMBL" id="WLYX01000001">
    <property type="protein sequence ID" value="MTD32462.1"/>
    <property type="molecule type" value="Genomic_DNA"/>
</dbReference>
<name>A0A844G9K2_9NEIS</name>
<protein>
    <recommendedName>
        <fullName evidence="1">DUF5610 domain-containing protein</fullName>
    </recommendedName>
</protein>
<dbReference type="RefSeq" id="WP_230368882.1">
    <property type="nucleotide sequence ID" value="NZ_WLYX01000001.1"/>
</dbReference>